<protein>
    <submittedName>
        <fullName evidence="1">Uncharacterized protein</fullName>
    </submittedName>
</protein>
<dbReference type="EMBL" id="JYBP01000003">
    <property type="protein sequence ID" value="KJE28288.1"/>
    <property type="molecule type" value="Genomic_DNA"/>
</dbReference>
<reference evidence="1 2" key="1">
    <citation type="submission" date="2015-01" db="EMBL/GenBank/DDBJ databases">
        <authorList>
            <person name="Filippidou S."/>
            <person name="Jeanneret N."/>
            <person name="Russel-Delif L."/>
            <person name="Junier T."/>
            <person name="Wunderlin T."/>
            <person name="Molina V."/>
            <person name="Johnson S.L."/>
            <person name="Davenport K.W."/>
            <person name="Chain P.S."/>
            <person name="Dorador C."/>
            <person name="Junier P."/>
        </authorList>
    </citation>
    <scope>NUCLEOTIDE SEQUENCE [LARGE SCALE GENOMIC DNA]</scope>
    <source>
        <strain evidence="1 2">Et7/4</strain>
    </source>
</reference>
<gene>
    <name evidence="1" type="ORF">LG52_2878</name>
</gene>
<name>A0A0D8BVU6_GEOKU</name>
<dbReference type="Proteomes" id="UP000032522">
    <property type="component" value="Unassembled WGS sequence"/>
</dbReference>
<accession>A0A0D8BVU6</accession>
<comment type="caution">
    <text evidence="1">The sequence shown here is derived from an EMBL/GenBank/DDBJ whole genome shotgun (WGS) entry which is preliminary data.</text>
</comment>
<proteinExistence type="predicted"/>
<sequence length="83" mass="9219">MDKVHFPQRPIPVGRRAVFLKGAAAEPCSSVRRHGVSTRYLPAVPYARCWNVHSASARIMLERVIPPTSWSPSNTGIMRTSGF</sequence>
<dbReference type="AlphaFoldDB" id="A0A0D8BVU6"/>
<evidence type="ECO:0000313" key="1">
    <source>
        <dbReference type="EMBL" id="KJE28288.1"/>
    </source>
</evidence>
<evidence type="ECO:0000313" key="2">
    <source>
        <dbReference type="Proteomes" id="UP000032522"/>
    </source>
</evidence>
<organism evidence="1 2">
    <name type="scientific">Geobacillus kaustophilus</name>
    <dbReference type="NCBI Taxonomy" id="1462"/>
    <lineage>
        <taxon>Bacteria</taxon>
        <taxon>Bacillati</taxon>
        <taxon>Bacillota</taxon>
        <taxon>Bacilli</taxon>
        <taxon>Bacillales</taxon>
        <taxon>Anoxybacillaceae</taxon>
        <taxon>Geobacillus</taxon>
        <taxon>Geobacillus thermoleovorans group</taxon>
    </lineage>
</organism>